<gene>
    <name evidence="3" type="ORF">LNV07_24305</name>
</gene>
<keyword evidence="4" id="KW-1185">Reference proteome</keyword>
<dbReference type="RefSeq" id="WP_263573808.1">
    <property type="nucleotide sequence ID" value="NZ_JAJIRN010000013.1"/>
</dbReference>
<dbReference type="EMBL" id="JAJIRN010000013">
    <property type="protein sequence ID" value="MCV2371225.1"/>
    <property type="molecule type" value="Genomic_DNA"/>
</dbReference>
<comment type="caution">
    <text evidence="3">The sequence shown here is derived from an EMBL/GenBank/DDBJ whole genome shotgun (WGS) entry which is preliminary data.</text>
</comment>
<evidence type="ECO:0000256" key="1">
    <source>
        <dbReference type="SAM" id="MobiDB-lite"/>
    </source>
</evidence>
<name>A0ABT2YMD0_9BURK</name>
<evidence type="ECO:0000256" key="2">
    <source>
        <dbReference type="SAM" id="SignalP"/>
    </source>
</evidence>
<organism evidence="3 4">
    <name type="scientific">Roseateles oligotrophus</name>
    <dbReference type="NCBI Taxonomy" id="1769250"/>
    <lineage>
        <taxon>Bacteria</taxon>
        <taxon>Pseudomonadati</taxon>
        <taxon>Pseudomonadota</taxon>
        <taxon>Betaproteobacteria</taxon>
        <taxon>Burkholderiales</taxon>
        <taxon>Sphaerotilaceae</taxon>
        <taxon>Roseateles</taxon>
    </lineage>
</organism>
<feature type="chain" id="PRO_5047097413" evidence="2">
    <location>
        <begin position="28"/>
        <end position="187"/>
    </location>
</feature>
<sequence>MQSSSPSLKSTLIVCALAFAASSAWSAAAETSKPKNRVAAKATAALKAPAPEPEDTTPLNEEQMALSPLVHAGDANCEFKNKVTITPDADRPGRFRLQFGKLVFNMAPEPTTTGAVRLEDKRAGVVWLQIPTKSMLMNNKVGQRMVDFCMHSAQVSEAQTAALAGAIDDGNAKPAGNGLTTEPKAKP</sequence>
<accession>A0ABT2YMD0</accession>
<evidence type="ECO:0000313" key="4">
    <source>
        <dbReference type="Proteomes" id="UP001209701"/>
    </source>
</evidence>
<feature type="signal peptide" evidence="2">
    <location>
        <begin position="1"/>
        <end position="27"/>
    </location>
</feature>
<feature type="region of interest" description="Disordered" evidence="1">
    <location>
        <begin position="168"/>
        <end position="187"/>
    </location>
</feature>
<keyword evidence="2" id="KW-0732">Signal</keyword>
<evidence type="ECO:0000313" key="3">
    <source>
        <dbReference type="EMBL" id="MCV2371225.1"/>
    </source>
</evidence>
<dbReference type="Proteomes" id="UP001209701">
    <property type="component" value="Unassembled WGS sequence"/>
</dbReference>
<reference evidence="3 4" key="1">
    <citation type="submission" date="2021-11" db="EMBL/GenBank/DDBJ databases">
        <authorList>
            <person name="Liang Q."/>
            <person name="Mou H."/>
            <person name="Liu Z."/>
        </authorList>
    </citation>
    <scope>NUCLEOTIDE SEQUENCE [LARGE SCALE GENOMIC DNA]</scope>
    <source>
        <strain evidence="3 4">CHU3</strain>
    </source>
</reference>
<protein>
    <submittedName>
        <fullName evidence="3">Uncharacterized protein</fullName>
    </submittedName>
</protein>
<proteinExistence type="predicted"/>